<accession>A0A8C0GCM0</accession>
<dbReference type="PANTHER" id="PTHR12941:SF12">
    <property type="entry name" value="ER MEMBRANE PROTEIN COMPLEX SUBUNIT 9"/>
    <property type="match status" value="1"/>
</dbReference>
<dbReference type="GO" id="GO:0045050">
    <property type="term" value="P:protein insertion into ER membrane by stop-transfer membrane-anchor sequence"/>
    <property type="evidence" value="ECO:0007669"/>
    <property type="project" value="Ensembl"/>
</dbReference>
<dbReference type="Ensembl" id="ENSCABT00000007374.1">
    <property type="protein sequence ID" value="ENSCABP00000006747.1"/>
    <property type="gene ID" value="ENSCABG00000005106.1"/>
</dbReference>
<dbReference type="InterPro" id="IPR005366">
    <property type="entry name" value="EMC8/9"/>
</dbReference>
<gene>
    <name evidence="1" type="primary">EMC9</name>
</gene>
<reference evidence="1" key="2">
    <citation type="submission" date="2025-09" db="UniProtKB">
        <authorList>
            <consortium name="Ensembl"/>
        </authorList>
    </citation>
    <scope>IDENTIFICATION</scope>
</reference>
<organism evidence="1 2">
    <name type="scientific">Chelonoidis abingdonii</name>
    <name type="common">Abingdon island giant tortoise</name>
    <name type="synonym">Testudo abingdonii</name>
    <dbReference type="NCBI Taxonomy" id="106734"/>
    <lineage>
        <taxon>Eukaryota</taxon>
        <taxon>Metazoa</taxon>
        <taxon>Chordata</taxon>
        <taxon>Craniata</taxon>
        <taxon>Vertebrata</taxon>
        <taxon>Euteleostomi</taxon>
        <taxon>Archelosauria</taxon>
        <taxon>Testudinata</taxon>
        <taxon>Testudines</taxon>
        <taxon>Cryptodira</taxon>
        <taxon>Durocryptodira</taxon>
        <taxon>Testudinoidea</taxon>
        <taxon>Testudinidae</taxon>
        <taxon>Chelonoidis</taxon>
    </lineage>
</organism>
<dbReference type="Proteomes" id="UP000694404">
    <property type="component" value="Unplaced"/>
</dbReference>
<dbReference type="GO" id="GO:0071816">
    <property type="term" value="P:tail-anchored membrane protein insertion into ER membrane"/>
    <property type="evidence" value="ECO:0007669"/>
    <property type="project" value="Ensembl"/>
</dbReference>
<dbReference type="OMA" id="YARCAST"/>
<dbReference type="GO" id="GO:0072546">
    <property type="term" value="C:EMC complex"/>
    <property type="evidence" value="ECO:0007669"/>
    <property type="project" value="Ensembl"/>
</dbReference>
<sequence length="201" mass="22410">MAEGWRSRTGAYARCASTPPGPHAAYNGCLGLPGDPPMCLFSPDCVLTFPQNLASQRSCWAVDLWASRSNLLVAGYYQANAGLDDMSPTPLALKMAGRLAEFFEGAVLIMLDNQKLTLNPRVPPIIVLEQRDRHWLPKDKNLVMWRNWESSRHICKSLLEAKAHTQLVDFDAHLDDIRQDWTNQHLNTEIARLVSVANGSA</sequence>
<dbReference type="GeneTree" id="ENSGT00390000006738"/>
<dbReference type="Pfam" id="PF03665">
    <property type="entry name" value="UPF0172"/>
    <property type="match status" value="1"/>
</dbReference>
<dbReference type="AlphaFoldDB" id="A0A8C0GCM0"/>
<protein>
    <submittedName>
        <fullName evidence="1">ER membrane protein complex subunit 9</fullName>
    </submittedName>
</protein>
<reference evidence="1" key="1">
    <citation type="submission" date="2025-08" db="UniProtKB">
        <authorList>
            <consortium name="Ensembl"/>
        </authorList>
    </citation>
    <scope>IDENTIFICATION</scope>
</reference>
<dbReference type="GO" id="GO:0032977">
    <property type="term" value="F:membrane insertase activity"/>
    <property type="evidence" value="ECO:0007669"/>
    <property type="project" value="Ensembl"/>
</dbReference>
<keyword evidence="2" id="KW-1185">Reference proteome</keyword>
<name>A0A8C0GCM0_CHEAB</name>
<evidence type="ECO:0000313" key="2">
    <source>
        <dbReference type="Proteomes" id="UP000694404"/>
    </source>
</evidence>
<proteinExistence type="predicted"/>
<dbReference type="CDD" id="cd08060">
    <property type="entry name" value="MPN_UPF0172"/>
    <property type="match status" value="1"/>
</dbReference>
<dbReference type="PANTHER" id="PTHR12941">
    <property type="entry name" value="ER MEMBRANE PROTEIN COMPLEX"/>
    <property type="match status" value="1"/>
</dbReference>
<evidence type="ECO:0000313" key="1">
    <source>
        <dbReference type="Ensembl" id="ENSCABP00000006747.1"/>
    </source>
</evidence>